<dbReference type="GO" id="GO:0070778">
    <property type="term" value="P:L-aspartate transmembrane transport"/>
    <property type="evidence" value="ECO:0007669"/>
    <property type="project" value="TreeGrafter"/>
</dbReference>
<keyword evidence="11" id="KW-1185">Reference proteome</keyword>
<dbReference type="InterPro" id="IPR018107">
    <property type="entry name" value="Na-dicarboxylate_symporter_CS"/>
</dbReference>
<gene>
    <name evidence="10" type="ORF">C8D89_108132</name>
</gene>
<evidence type="ECO:0000256" key="4">
    <source>
        <dbReference type="ARBA" id="ARBA00022692"/>
    </source>
</evidence>
<keyword evidence="6 9" id="KW-1133">Transmembrane helix</keyword>
<dbReference type="PANTHER" id="PTHR42865:SF1">
    <property type="entry name" value="AEROBIC C4-DICARBOXYLATE TRANSPORT PROTEIN"/>
    <property type="match status" value="1"/>
</dbReference>
<dbReference type="PANTHER" id="PTHR42865">
    <property type="entry name" value="PROTON/GLUTAMATE-ASPARTATE SYMPORTER"/>
    <property type="match status" value="1"/>
</dbReference>
<comment type="caution">
    <text evidence="10">The sequence shown here is derived from an EMBL/GenBank/DDBJ whole genome shotgun (WGS) entry which is preliminary data.</text>
</comment>
<evidence type="ECO:0000256" key="3">
    <source>
        <dbReference type="ARBA" id="ARBA00022475"/>
    </source>
</evidence>
<evidence type="ECO:0000256" key="1">
    <source>
        <dbReference type="ARBA" id="ARBA00004651"/>
    </source>
</evidence>
<evidence type="ECO:0000313" key="11">
    <source>
        <dbReference type="Proteomes" id="UP000245639"/>
    </source>
</evidence>
<reference evidence="10 11" key="1">
    <citation type="submission" date="2018-04" db="EMBL/GenBank/DDBJ databases">
        <title>Genomic Encyclopedia of Type Strains, Phase IV (KMG-IV): sequencing the most valuable type-strain genomes for metagenomic binning, comparative biology and taxonomic classification.</title>
        <authorList>
            <person name="Goeker M."/>
        </authorList>
    </citation>
    <scope>NUCLEOTIDE SEQUENCE [LARGE SCALE GENOMIC DNA]</scope>
    <source>
        <strain evidence="10 11">DSM 45771</strain>
    </source>
</reference>
<keyword evidence="3" id="KW-1003">Cell membrane</keyword>
<accession>A0A2U1F8L6</accession>
<feature type="transmembrane region" description="Helical" evidence="9">
    <location>
        <begin position="249"/>
        <end position="273"/>
    </location>
</feature>
<keyword evidence="2" id="KW-0813">Transport</keyword>
<dbReference type="InterPro" id="IPR001991">
    <property type="entry name" value="Na-dicarboxylate_symporter"/>
</dbReference>
<dbReference type="SUPFAM" id="SSF118215">
    <property type="entry name" value="Proton glutamate symport protein"/>
    <property type="match status" value="1"/>
</dbReference>
<feature type="region of interest" description="Disordered" evidence="8">
    <location>
        <begin position="1"/>
        <end position="20"/>
    </location>
</feature>
<keyword evidence="4 9" id="KW-0812">Transmembrane</keyword>
<dbReference type="GO" id="GO:0015138">
    <property type="term" value="F:fumarate transmembrane transporter activity"/>
    <property type="evidence" value="ECO:0007669"/>
    <property type="project" value="TreeGrafter"/>
</dbReference>
<protein>
    <submittedName>
        <fullName evidence="10">Na+/H+-dicarboxylate symporter</fullName>
    </submittedName>
</protein>
<feature type="region of interest" description="Disordered" evidence="8">
    <location>
        <begin position="456"/>
        <end position="485"/>
    </location>
</feature>
<dbReference type="GO" id="GO:0015366">
    <property type="term" value="F:malate:proton symporter activity"/>
    <property type="evidence" value="ECO:0007669"/>
    <property type="project" value="TreeGrafter"/>
</dbReference>
<dbReference type="OrthoDB" id="9766690at2"/>
<feature type="transmembrane region" description="Helical" evidence="9">
    <location>
        <begin position="172"/>
        <end position="191"/>
    </location>
</feature>
<dbReference type="AlphaFoldDB" id="A0A2U1F8L6"/>
<dbReference type="PRINTS" id="PR00173">
    <property type="entry name" value="EDTRNSPORT"/>
</dbReference>
<keyword evidence="7 9" id="KW-0472">Membrane</keyword>
<keyword evidence="5" id="KW-0769">Symport</keyword>
<comment type="subcellular location">
    <subcellularLocation>
        <location evidence="1">Cell membrane</location>
        <topology evidence="1">Multi-pass membrane protein</topology>
    </subcellularLocation>
</comment>
<feature type="transmembrane region" description="Helical" evidence="9">
    <location>
        <begin position="203"/>
        <end position="229"/>
    </location>
</feature>
<organism evidence="10 11">
    <name type="scientific">Actinomycetospora cinnamomea</name>
    <dbReference type="NCBI Taxonomy" id="663609"/>
    <lineage>
        <taxon>Bacteria</taxon>
        <taxon>Bacillati</taxon>
        <taxon>Actinomycetota</taxon>
        <taxon>Actinomycetes</taxon>
        <taxon>Pseudonocardiales</taxon>
        <taxon>Pseudonocardiaceae</taxon>
        <taxon>Actinomycetospora</taxon>
    </lineage>
</organism>
<dbReference type="FunFam" id="1.10.3860.10:FF:000001">
    <property type="entry name" value="C4-dicarboxylate transport protein"/>
    <property type="match status" value="1"/>
</dbReference>
<evidence type="ECO:0000256" key="7">
    <source>
        <dbReference type="ARBA" id="ARBA00023136"/>
    </source>
</evidence>
<feature type="transmembrane region" description="Helical" evidence="9">
    <location>
        <begin position="96"/>
        <end position="118"/>
    </location>
</feature>
<dbReference type="InterPro" id="IPR036458">
    <property type="entry name" value="Na:dicarbo_symporter_sf"/>
</dbReference>
<evidence type="ECO:0000256" key="6">
    <source>
        <dbReference type="ARBA" id="ARBA00022989"/>
    </source>
</evidence>
<name>A0A2U1F8L6_9PSEU</name>
<dbReference type="GO" id="GO:0015141">
    <property type="term" value="F:succinate transmembrane transporter activity"/>
    <property type="evidence" value="ECO:0007669"/>
    <property type="project" value="TreeGrafter"/>
</dbReference>
<sequence length="485" mass="50104">MSTQEAGARSAPEPQGGSPGRGRVWTQLWFWVVVGIAAGVVVGLAAPSFAADLKFLPDIFIQLIKMITAPVIFCTVIVGIASIGSLAAAGGIAVRALAYFLLMTLVALGLGLLVVNIVQPGAGFPPIPPDPETLAEAQADVAGGADEGGAIGFIENTLLPDSFVGPFVENEILRVLVLAILVAAATSMLAPSLRRRVVGGIDLFAKVIFGMIRLIMFLAPIAAFGGIAYTVGALGGESLGNLLALMLTFWGTCALFVVVVLGAVAAFSGFNVFKMIRMIKDEILIIVGTSSSETVLPRLLAKLESAGASRSTVSMVLPTGYSFNLDGTCIYLTMAALFIAQAGGQDLPWAVQLGLVALMLLTSKGAAGVSGAGLVTLAASLQAFGGEFYTTESIAIGIAIIAGIDRIMSEGRALTNVIGNAVAVMVVAGWCGERDDARFQAALDDPSLVRDAIEQEYHGSVENDLDDDAERRTERTPVTAGASSG</sequence>
<evidence type="ECO:0000256" key="8">
    <source>
        <dbReference type="SAM" id="MobiDB-lite"/>
    </source>
</evidence>
<dbReference type="Gene3D" id="1.10.3860.10">
    <property type="entry name" value="Sodium:dicarboxylate symporter"/>
    <property type="match status" value="1"/>
</dbReference>
<dbReference type="Pfam" id="PF00375">
    <property type="entry name" value="SDF"/>
    <property type="match status" value="1"/>
</dbReference>
<evidence type="ECO:0000256" key="9">
    <source>
        <dbReference type="SAM" id="Phobius"/>
    </source>
</evidence>
<dbReference type="Proteomes" id="UP000245639">
    <property type="component" value="Unassembled WGS sequence"/>
</dbReference>
<dbReference type="PROSITE" id="PS00714">
    <property type="entry name" value="NA_DICARBOXYL_SYMP_2"/>
    <property type="match status" value="1"/>
</dbReference>
<dbReference type="EMBL" id="QEKW01000008">
    <property type="protein sequence ID" value="PVZ08535.1"/>
    <property type="molecule type" value="Genomic_DNA"/>
</dbReference>
<evidence type="ECO:0000256" key="2">
    <source>
        <dbReference type="ARBA" id="ARBA00022448"/>
    </source>
</evidence>
<dbReference type="GO" id="GO:0005886">
    <property type="term" value="C:plasma membrane"/>
    <property type="evidence" value="ECO:0007669"/>
    <property type="project" value="UniProtKB-SubCell"/>
</dbReference>
<feature type="transmembrane region" description="Helical" evidence="9">
    <location>
        <begin position="67"/>
        <end position="89"/>
    </location>
</feature>
<evidence type="ECO:0000256" key="5">
    <source>
        <dbReference type="ARBA" id="ARBA00022847"/>
    </source>
</evidence>
<feature type="transmembrane region" description="Helical" evidence="9">
    <location>
        <begin position="28"/>
        <end position="47"/>
    </location>
</feature>
<proteinExistence type="predicted"/>
<dbReference type="RefSeq" id="WP_116709240.1">
    <property type="nucleotide sequence ID" value="NZ_QEKW01000008.1"/>
</dbReference>
<evidence type="ECO:0000313" key="10">
    <source>
        <dbReference type="EMBL" id="PVZ08535.1"/>
    </source>
</evidence>